<dbReference type="InterPro" id="IPR022712">
    <property type="entry name" value="Beta_Casp"/>
</dbReference>
<gene>
    <name evidence="4" type="ORF">SCARR_01918</name>
</gene>
<evidence type="ECO:0000313" key="4">
    <source>
        <dbReference type="EMBL" id="VGO19858.1"/>
    </source>
</evidence>
<evidence type="ECO:0000259" key="3">
    <source>
        <dbReference type="SMART" id="SM01027"/>
    </source>
</evidence>
<dbReference type="Gene3D" id="3.40.50.10890">
    <property type="match status" value="1"/>
</dbReference>
<dbReference type="PANTHER" id="PTHR11203:SF37">
    <property type="entry name" value="INTEGRATOR COMPLEX SUBUNIT 11"/>
    <property type="match status" value="1"/>
</dbReference>
<dbReference type="EMBL" id="CAAHFH010000001">
    <property type="protein sequence ID" value="VGO19858.1"/>
    <property type="molecule type" value="Genomic_DNA"/>
</dbReference>
<feature type="domain" description="Metallo-beta-lactamase" evidence="2">
    <location>
        <begin position="15"/>
        <end position="232"/>
    </location>
</feature>
<dbReference type="SMART" id="SM00849">
    <property type="entry name" value="Lactamase_B"/>
    <property type="match status" value="1"/>
</dbReference>
<dbReference type="InterPro" id="IPR011108">
    <property type="entry name" value="RMMBL"/>
</dbReference>
<dbReference type="InterPro" id="IPR050698">
    <property type="entry name" value="MBL"/>
</dbReference>
<evidence type="ECO:0000256" key="1">
    <source>
        <dbReference type="ARBA" id="ARBA00022801"/>
    </source>
</evidence>
<dbReference type="InterPro" id="IPR001279">
    <property type="entry name" value="Metallo-B-lactamas"/>
</dbReference>
<sequence>MDIKLKFFGAAKNVTGSCFFLEANGVRLLVDCGLYQERDLKPRNFADFPVPANTIDAVLLTHAHLDHCGRLPKLVKEGFKGTIFATAATAEIANIIMLDSAHIQEEDIKHKMKRHERSGKKSPFPYEPLYTTEDAEKTNTFFNKVRYDTKIEIGSGITAEFRDAGHVFGSSMIRVAVEQGGETRTILFSGDVGRWDLPIMRDPSQFEQADYVLIESTYGDRVHGEVANIPGELERIINETVEAGGNVVIPSFALERTQELLYHLNGLLKEDRIPHLLAFVDSPMAIKVTEVFKKHPELFDEEALAQFNAGEQPCDFPGLTMSRTVDQSKSIGHIKGTAIIIAGSGMCTGGRVKHHLKSNISRPESTILFVGYQAFGTLGRRILEKPETVRIFGEEYPVRARIERISGFSAHADQNELYQWISSLKTPPRKVFVVHGEESQAMAFQKFLTEKTGWSCTVPEYEQEVHLT</sequence>
<name>A0A6C2UIA4_9BACT</name>
<dbReference type="SUPFAM" id="SSF56281">
    <property type="entry name" value="Metallo-hydrolase/oxidoreductase"/>
    <property type="match status" value="1"/>
</dbReference>
<dbReference type="AlphaFoldDB" id="A0A6C2UIA4"/>
<dbReference type="SMART" id="SM01027">
    <property type="entry name" value="Beta-Casp"/>
    <property type="match status" value="1"/>
</dbReference>
<dbReference type="Pfam" id="PF00753">
    <property type="entry name" value="Lactamase_B"/>
    <property type="match status" value="1"/>
</dbReference>
<accession>A0A6C2UIA4</accession>
<dbReference type="Gene3D" id="3.60.15.10">
    <property type="entry name" value="Ribonuclease Z/Hydroxyacylglutathione hydrolase-like"/>
    <property type="match status" value="1"/>
</dbReference>
<dbReference type="Proteomes" id="UP000346198">
    <property type="component" value="Unassembled WGS sequence"/>
</dbReference>
<protein>
    <submittedName>
        <fullName evidence="4">Ribonuclease</fullName>
    </submittedName>
</protein>
<dbReference type="InterPro" id="IPR036866">
    <property type="entry name" value="RibonucZ/Hydroxyglut_hydro"/>
</dbReference>
<dbReference type="PANTHER" id="PTHR11203">
    <property type="entry name" value="CLEAVAGE AND POLYADENYLATION SPECIFICITY FACTOR FAMILY MEMBER"/>
    <property type="match status" value="1"/>
</dbReference>
<evidence type="ECO:0000313" key="5">
    <source>
        <dbReference type="Proteomes" id="UP000346198"/>
    </source>
</evidence>
<dbReference type="RefSeq" id="WP_136061329.1">
    <property type="nucleotide sequence ID" value="NZ_CAAHFH010000001.1"/>
</dbReference>
<keyword evidence="1" id="KW-0378">Hydrolase</keyword>
<dbReference type="GO" id="GO:0016787">
    <property type="term" value="F:hydrolase activity"/>
    <property type="evidence" value="ECO:0007669"/>
    <property type="project" value="UniProtKB-KW"/>
</dbReference>
<organism evidence="4 5">
    <name type="scientific">Pontiella sulfatireligans</name>
    <dbReference type="NCBI Taxonomy" id="2750658"/>
    <lineage>
        <taxon>Bacteria</taxon>
        <taxon>Pseudomonadati</taxon>
        <taxon>Kiritimatiellota</taxon>
        <taxon>Kiritimatiellia</taxon>
        <taxon>Kiritimatiellales</taxon>
        <taxon>Pontiellaceae</taxon>
        <taxon>Pontiella</taxon>
    </lineage>
</organism>
<evidence type="ECO:0000259" key="2">
    <source>
        <dbReference type="SMART" id="SM00849"/>
    </source>
</evidence>
<dbReference type="Pfam" id="PF07521">
    <property type="entry name" value="RMMBL"/>
    <property type="match status" value="1"/>
</dbReference>
<feature type="domain" description="Beta-Casp" evidence="3">
    <location>
        <begin position="257"/>
        <end position="382"/>
    </location>
</feature>
<proteinExistence type="predicted"/>
<dbReference type="GO" id="GO:0004521">
    <property type="term" value="F:RNA endonuclease activity"/>
    <property type="evidence" value="ECO:0007669"/>
    <property type="project" value="TreeGrafter"/>
</dbReference>
<dbReference type="Pfam" id="PF10996">
    <property type="entry name" value="Beta-Casp"/>
    <property type="match status" value="1"/>
</dbReference>
<dbReference type="CDD" id="cd16295">
    <property type="entry name" value="TTHA0252-CPSF-like_MBL-fold"/>
    <property type="match status" value="1"/>
</dbReference>
<reference evidence="4 5" key="1">
    <citation type="submission" date="2019-04" db="EMBL/GenBank/DDBJ databases">
        <authorList>
            <person name="Van Vliet M D."/>
        </authorList>
    </citation>
    <scope>NUCLEOTIDE SEQUENCE [LARGE SCALE GENOMIC DNA]</scope>
    <source>
        <strain evidence="4 5">F21</strain>
    </source>
</reference>
<keyword evidence="5" id="KW-1185">Reference proteome</keyword>